<dbReference type="PANTHER" id="PTHR41237:SF1">
    <property type="entry name" value="SMALL RIBOSOMAL SUBUNIT PROTEIN BS21M"/>
    <property type="match status" value="1"/>
</dbReference>
<evidence type="ECO:0000313" key="5">
    <source>
        <dbReference type="EMBL" id="KAK8028383.1"/>
    </source>
</evidence>
<feature type="compositionally biased region" description="Low complexity" evidence="4">
    <location>
        <begin position="162"/>
        <end position="175"/>
    </location>
</feature>
<comment type="similarity">
    <text evidence="1">Belongs to the bacterial ribosomal protein bS21 family.</text>
</comment>
<dbReference type="Proteomes" id="UP001396898">
    <property type="component" value="Unassembled WGS sequence"/>
</dbReference>
<comment type="caution">
    <text evidence="5">The sequence shown here is derived from an EMBL/GenBank/DDBJ whole genome shotgun (WGS) entry which is preliminary data.</text>
</comment>
<dbReference type="EMBL" id="JAQQWI010000007">
    <property type="protein sequence ID" value="KAK8028383.1"/>
    <property type="molecule type" value="Genomic_DNA"/>
</dbReference>
<evidence type="ECO:0000256" key="2">
    <source>
        <dbReference type="ARBA" id="ARBA00022980"/>
    </source>
</evidence>
<keyword evidence="2" id="KW-0689">Ribosomal protein</keyword>
<name>A0ABR1S9B3_9PEZI</name>
<feature type="region of interest" description="Disordered" evidence="4">
    <location>
        <begin position="142"/>
        <end position="181"/>
    </location>
</feature>
<accession>A0ABR1S9B3</accession>
<organism evidence="5 6">
    <name type="scientific">Apiospora marii</name>
    <dbReference type="NCBI Taxonomy" id="335849"/>
    <lineage>
        <taxon>Eukaryota</taxon>
        <taxon>Fungi</taxon>
        <taxon>Dikarya</taxon>
        <taxon>Ascomycota</taxon>
        <taxon>Pezizomycotina</taxon>
        <taxon>Sordariomycetes</taxon>
        <taxon>Xylariomycetidae</taxon>
        <taxon>Amphisphaeriales</taxon>
        <taxon>Apiosporaceae</taxon>
        <taxon>Apiospora</taxon>
    </lineage>
</organism>
<evidence type="ECO:0000256" key="4">
    <source>
        <dbReference type="SAM" id="MobiDB-lite"/>
    </source>
</evidence>
<dbReference type="InterPro" id="IPR052837">
    <property type="entry name" value="Mitoribosomal_bS21"/>
</dbReference>
<sequence length="324" mass="35636">MATFLARLCGGVPVELAASRIVQSAVACNDKPGSRIIHSRPKVGQSQQATVELHHDDYPRFTETAPIGLSAAPLYLLGCKAAELSRVANAAMRSASTVRTTTSALRLTSSSSRASHDTVTASIRALSINGCSMRTARHYADWASPSRSRPSRSAEEENIAKPTGPSSTTSPTDSSANRSPISMFRNRNAGRAFDAPDPDFTVPPLGRFGDLDSTDYTTFKAGDFSKRQNDDMAALAAKRPVVRCVARTGRTMYVSKGADVGRAFKMLEMQCQSNRVRADFQKQRYHERNGLKRKRLVSERWQRKFKGGFKATCKRVSELRRQGW</sequence>
<proteinExistence type="inferred from homology"/>
<evidence type="ECO:0000256" key="1">
    <source>
        <dbReference type="ARBA" id="ARBA00006640"/>
    </source>
</evidence>
<dbReference type="PANTHER" id="PTHR41237">
    <property type="entry name" value="37S RIBOSOMAL PROTEIN MRP21, MITOCHONDRIAL"/>
    <property type="match status" value="1"/>
</dbReference>
<keyword evidence="3" id="KW-0687">Ribonucleoprotein</keyword>
<evidence type="ECO:0000256" key="3">
    <source>
        <dbReference type="ARBA" id="ARBA00023274"/>
    </source>
</evidence>
<gene>
    <name evidence="5" type="ORF">PG991_005439</name>
</gene>
<dbReference type="InterPro" id="IPR001911">
    <property type="entry name" value="Ribosomal_bS21"/>
</dbReference>
<evidence type="ECO:0008006" key="7">
    <source>
        <dbReference type="Google" id="ProtNLM"/>
    </source>
</evidence>
<protein>
    <recommendedName>
        <fullName evidence="7">Ribosomal protein S21</fullName>
    </recommendedName>
</protein>
<dbReference type="Pfam" id="PF01165">
    <property type="entry name" value="Ribosomal_S21"/>
    <property type="match status" value="1"/>
</dbReference>
<reference evidence="5 6" key="1">
    <citation type="submission" date="2023-01" db="EMBL/GenBank/DDBJ databases">
        <title>Analysis of 21 Apiospora genomes using comparative genomics revels a genus with tremendous synthesis potential of carbohydrate active enzymes and secondary metabolites.</title>
        <authorList>
            <person name="Sorensen T."/>
        </authorList>
    </citation>
    <scope>NUCLEOTIDE SEQUENCE [LARGE SCALE GENOMIC DNA]</scope>
    <source>
        <strain evidence="5 6">CBS 20057</strain>
    </source>
</reference>
<evidence type="ECO:0000313" key="6">
    <source>
        <dbReference type="Proteomes" id="UP001396898"/>
    </source>
</evidence>
<keyword evidence="6" id="KW-1185">Reference proteome</keyword>